<evidence type="ECO:0000256" key="1">
    <source>
        <dbReference type="SAM" id="SignalP"/>
    </source>
</evidence>
<keyword evidence="1" id="KW-0732">Signal</keyword>
<dbReference type="OrthoDB" id="6682367at2759"/>
<accession>A0A8J2PNJ7</accession>
<comment type="caution">
    <text evidence="2">The sequence shown here is derived from an EMBL/GenBank/DDBJ whole genome shotgun (WGS) entry which is preliminary data.</text>
</comment>
<feature type="signal peptide" evidence="1">
    <location>
        <begin position="1"/>
        <end position="21"/>
    </location>
</feature>
<sequence length="152" mass="17366">MKTLILTIIVFVVHTLTIVGSTNLTESEIFAFDIPVEIKDQLPYYLSGYDEEGAPIWVIEAGKWDLRKYVEQGGKYYDAMDIHIDQLFLNCRNSGLNSTGKQFVLIGDMDEFSFRQAANGKTVQFMVSKFVRFEQIARSGTLKRLWLLNVNA</sequence>
<gene>
    <name evidence="2" type="ORF">AFUS01_LOCUS37794</name>
</gene>
<name>A0A8J2PNJ7_9HEXA</name>
<reference evidence="2" key="1">
    <citation type="submission" date="2021-06" db="EMBL/GenBank/DDBJ databases">
        <authorList>
            <person name="Hodson N. C."/>
            <person name="Mongue J. A."/>
            <person name="Jaron S. K."/>
        </authorList>
    </citation>
    <scope>NUCLEOTIDE SEQUENCE</scope>
</reference>
<feature type="chain" id="PRO_5035231524" evidence="1">
    <location>
        <begin position="22"/>
        <end position="152"/>
    </location>
</feature>
<dbReference type="EMBL" id="CAJVCH010545059">
    <property type="protein sequence ID" value="CAG7827833.1"/>
    <property type="molecule type" value="Genomic_DNA"/>
</dbReference>
<dbReference type="AlphaFoldDB" id="A0A8J2PNJ7"/>
<feature type="non-terminal residue" evidence="2">
    <location>
        <position position="1"/>
    </location>
</feature>
<dbReference type="Proteomes" id="UP000708208">
    <property type="component" value="Unassembled WGS sequence"/>
</dbReference>
<proteinExistence type="predicted"/>
<organism evidence="2 3">
    <name type="scientific">Allacma fusca</name>
    <dbReference type="NCBI Taxonomy" id="39272"/>
    <lineage>
        <taxon>Eukaryota</taxon>
        <taxon>Metazoa</taxon>
        <taxon>Ecdysozoa</taxon>
        <taxon>Arthropoda</taxon>
        <taxon>Hexapoda</taxon>
        <taxon>Collembola</taxon>
        <taxon>Symphypleona</taxon>
        <taxon>Sminthuridae</taxon>
        <taxon>Allacma</taxon>
    </lineage>
</organism>
<keyword evidence="3" id="KW-1185">Reference proteome</keyword>
<evidence type="ECO:0000313" key="2">
    <source>
        <dbReference type="EMBL" id="CAG7827833.1"/>
    </source>
</evidence>
<protein>
    <submittedName>
        <fullName evidence="2">Uncharacterized protein</fullName>
    </submittedName>
</protein>
<evidence type="ECO:0000313" key="3">
    <source>
        <dbReference type="Proteomes" id="UP000708208"/>
    </source>
</evidence>